<dbReference type="AlphaFoldDB" id="A0A9Q1BFJ0"/>
<name>A0A9Q1BFJ0_HOLLE</name>
<reference evidence="1" key="1">
    <citation type="submission" date="2021-10" db="EMBL/GenBank/DDBJ databases">
        <title>Tropical sea cucumber genome reveals ecological adaptation and Cuvierian tubules defense mechanism.</title>
        <authorList>
            <person name="Chen T."/>
        </authorList>
    </citation>
    <scope>NUCLEOTIDE SEQUENCE</scope>
    <source>
        <strain evidence="1">Nanhai2018</strain>
        <tissue evidence="1">Muscle</tissue>
    </source>
</reference>
<keyword evidence="2" id="KW-1185">Reference proteome</keyword>
<organism evidence="1 2">
    <name type="scientific">Holothuria leucospilota</name>
    <name type="common">Black long sea cucumber</name>
    <name type="synonym">Mertensiothuria leucospilota</name>
    <dbReference type="NCBI Taxonomy" id="206669"/>
    <lineage>
        <taxon>Eukaryota</taxon>
        <taxon>Metazoa</taxon>
        <taxon>Echinodermata</taxon>
        <taxon>Eleutherozoa</taxon>
        <taxon>Echinozoa</taxon>
        <taxon>Holothuroidea</taxon>
        <taxon>Aspidochirotacea</taxon>
        <taxon>Aspidochirotida</taxon>
        <taxon>Holothuriidae</taxon>
        <taxon>Holothuria</taxon>
    </lineage>
</organism>
<proteinExistence type="predicted"/>
<accession>A0A9Q1BFJ0</accession>
<sequence length="54" mass="6461">MTDTFHSWYVDMSCQGGEPYCFWQRSKVIRGHQRSKSKNLVIAISQDRNDRYFS</sequence>
<dbReference type="Proteomes" id="UP001152320">
    <property type="component" value="Chromosome 18"/>
</dbReference>
<comment type="caution">
    <text evidence="1">The sequence shown here is derived from an EMBL/GenBank/DDBJ whole genome shotgun (WGS) entry which is preliminary data.</text>
</comment>
<evidence type="ECO:0000313" key="2">
    <source>
        <dbReference type="Proteomes" id="UP001152320"/>
    </source>
</evidence>
<protein>
    <submittedName>
        <fullName evidence="1">Uncharacterized protein</fullName>
    </submittedName>
</protein>
<gene>
    <name evidence="1" type="ORF">HOLleu_34691</name>
</gene>
<dbReference type="EMBL" id="JAIZAY010000018">
    <property type="protein sequence ID" value="KAJ8024710.1"/>
    <property type="molecule type" value="Genomic_DNA"/>
</dbReference>
<evidence type="ECO:0000313" key="1">
    <source>
        <dbReference type="EMBL" id="KAJ8024710.1"/>
    </source>
</evidence>